<feature type="region of interest" description="Disordered" evidence="1">
    <location>
        <begin position="45"/>
        <end position="84"/>
    </location>
</feature>
<feature type="compositionally biased region" description="Basic and acidic residues" evidence="1">
    <location>
        <begin position="74"/>
        <end position="84"/>
    </location>
</feature>
<organism evidence="2 3">
    <name type="scientific">Streptomyces tunisiensis</name>
    <dbReference type="NCBI Taxonomy" id="948699"/>
    <lineage>
        <taxon>Bacteria</taxon>
        <taxon>Bacillati</taxon>
        <taxon>Actinomycetota</taxon>
        <taxon>Actinomycetes</taxon>
        <taxon>Kitasatosporales</taxon>
        <taxon>Streptomycetaceae</taxon>
        <taxon>Streptomyces</taxon>
    </lineage>
</organism>
<dbReference type="SUPFAM" id="SSF81301">
    <property type="entry name" value="Nucleotidyltransferase"/>
    <property type="match status" value="1"/>
</dbReference>
<dbReference type="CDD" id="cd05403">
    <property type="entry name" value="NT_KNTase_like"/>
    <property type="match status" value="1"/>
</dbReference>
<evidence type="ECO:0000256" key="1">
    <source>
        <dbReference type="SAM" id="MobiDB-lite"/>
    </source>
</evidence>
<gene>
    <name evidence="2" type="ORF">GCM10022285_49230</name>
</gene>
<comment type="caution">
    <text evidence="2">The sequence shown here is derived from an EMBL/GenBank/DDBJ whole genome shotgun (WGS) entry which is preliminary data.</text>
</comment>
<keyword evidence="3" id="KW-1185">Reference proteome</keyword>
<protein>
    <recommendedName>
        <fullName evidence="4">Nucleotidyltransferase</fullName>
    </recommendedName>
</protein>
<evidence type="ECO:0008006" key="4">
    <source>
        <dbReference type="Google" id="ProtNLM"/>
    </source>
</evidence>
<proteinExistence type="predicted"/>
<evidence type="ECO:0000313" key="3">
    <source>
        <dbReference type="Proteomes" id="UP001501845"/>
    </source>
</evidence>
<evidence type="ECO:0000313" key="2">
    <source>
        <dbReference type="EMBL" id="GAA4144861.1"/>
    </source>
</evidence>
<dbReference type="EMBL" id="BAABBU010000024">
    <property type="protein sequence ID" value="GAA4144861.1"/>
    <property type="molecule type" value="Genomic_DNA"/>
</dbReference>
<sequence>MPWAGRPGGRDALEGVGRASGRDALEGVGRVCGLDRPGVVGRAPRWDALDGGGGAGARPGPAGSCGQAGSTACPEHDGRGSARVETGRMQQTDALLDRFLAGLAPASPLAVWAHGSLAAGDYVEGRSDLDLIAVLPQPPGPGAVWRVAVLHNRLRAEPLAGGLHCTYLSPDTADDAGRRHLTWAHELLLRRPVTPVTRAELHRSGRVLHGAPPADVLPPVPDGELAAFVLRDQRAYWRPYVDRADLWTRDVWVDLGMLTHARAAVTLREGRLISKREALDVLPGLGAPEEVVEDIRARRYGGPVTADAAWPLRRAALVRGYLGPAIDALVAGS</sequence>
<dbReference type="InterPro" id="IPR043519">
    <property type="entry name" value="NT_sf"/>
</dbReference>
<dbReference type="Proteomes" id="UP001501845">
    <property type="component" value="Unassembled WGS sequence"/>
</dbReference>
<reference evidence="3" key="1">
    <citation type="journal article" date="2019" name="Int. J. Syst. Evol. Microbiol.">
        <title>The Global Catalogue of Microorganisms (GCM) 10K type strain sequencing project: providing services to taxonomists for standard genome sequencing and annotation.</title>
        <authorList>
            <consortium name="The Broad Institute Genomics Platform"/>
            <consortium name="The Broad Institute Genome Sequencing Center for Infectious Disease"/>
            <person name="Wu L."/>
            <person name="Ma J."/>
        </authorList>
    </citation>
    <scope>NUCLEOTIDE SEQUENCE [LARGE SCALE GENOMIC DNA]</scope>
    <source>
        <strain evidence="3">JCM 17589</strain>
    </source>
</reference>
<accession>A0ABP7Z0S4</accession>
<name>A0ABP7Z0S4_9ACTN</name>